<accession>A0A091C6R0</accession>
<comment type="caution">
    <text evidence="1">The sequence shown here is derived from an EMBL/GenBank/DDBJ whole genome shotgun (WGS) entry which is preliminary data.</text>
</comment>
<organism evidence="1 2">
    <name type="scientific">Tetragenococcus muriaticus PMC-11-5</name>
    <dbReference type="NCBI Taxonomy" id="1302649"/>
    <lineage>
        <taxon>Bacteria</taxon>
        <taxon>Bacillati</taxon>
        <taxon>Bacillota</taxon>
        <taxon>Bacilli</taxon>
        <taxon>Lactobacillales</taxon>
        <taxon>Enterococcaceae</taxon>
        <taxon>Tetragenococcus</taxon>
    </lineage>
</organism>
<reference evidence="1 2" key="1">
    <citation type="submission" date="2014-08" db="EMBL/GenBank/DDBJ databases">
        <title>Genome sequence of Tetragenococcus muriaticus.</title>
        <authorList>
            <person name="Chuea-nongthon C."/>
            <person name="Rodtong S."/>
            <person name="Yongsawatdigul J."/>
            <person name="Steele J.L."/>
            <person name="Liu X.-y."/>
            <person name="Speers J."/>
            <person name="Glasner J.D."/>
            <person name="Neeno-Eckwall E.C."/>
        </authorList>
    </citation>
    <scope>NUCLEOTIDE SEQUENCE [LARGE SCALE GENOMIC DNA]</scope>
    <source>
        <strain evidence="1 2">PMC-11-5</strain>
    </source>
</reference>
<dbReference type="Proteomes" id="UP000029380">
    <property type="component" value="Unassembled WGS sequence"/>
</dbReference>
<evidence type="ECO:0000313" key="2">
    <source>
        <dbReference type="Proteomes" id="UP000029380"/>
    </source>
</evidence>
<evidence type="ECO:0000313" key="1">
    <source>
        <dbReference type="EMBL" id="KFN93521.1"/>
    </source>
</evidence>
<gene>
    <name evidence="1" type="ORF">TMUPMC115_0305</name>
</gene>
<dbReference type="EMBL" id="JPVU01000030">
    <property type="protein sequence ID" value="KFN93521.1"/>
    <property type="molecule type" value="Genomic_DNA"/>
</dbReference>
<dbReference type="PATRIC" id="fig|1302649.3.peg.305"/>
<sequence>MKKRLQPLTKGFILLECLLALSILTTTVFLLQTSQVHALKETKKSQEELQMLRVLYEETKERRYYPMKEANFQVIRDGTFSIVYQKSPMAKAKISSPQQDWAIIREK</sequence>
<proteinExistence type="predicted"/>
<dbReference type="OrthoDB" id="2199856at2"/>
<dbReference type="AlphaFoldDB" id="A0A091C6R0"/>
<dbReference type="RefSeq" id="WP_038021910.1">
    <property type="nucleotide sequence ID" value="NZ_JPVU01000030.1"/>
</dbReference>
<protein>
    <submittedName>
        <fullName evidence="1">Uncharacterized protein</fullName>
    </submittedName>
</protein>
<name>A0A091C6R0_9ENTE</name>